<dbReference type="Gene3D" id="3.90.1530.30">
    <property type="match status" value="1"/>
</dbReference>
<evidence type="ECO:0000256" key="2">
    <source>
        <dbReference type="SAM" id="Coils"/>
    </source>
</evidence>
<dbReference type="InterPro" id="IPR036086">
    <property type="entry name" value="ParB/Sulfiredoxin_sf"/>
</dbReference>
<keyword evidence="5" id="KW-1185">Reference proteome</keyword>
<comment type="caution">
    <text evidence="4">The sequence shown here is derived from an EMBL/GenBank/DDBJ whole genome shotgun (WGS) entry which is preliminary data.</text>
</comment>
<gene>
    <name evidence="4" type="primary">noc_1</name>
    <name evidence="4" type="ORF">Hsar01_00613</name>
</gene>
<dbReference type="InterPro" id="IPR004437">
    <property type="entry name" value="ParB/RepB/Spo0J"/>
</dbReference>
<dbReference type="SUPFAM" id="SSF109709">
    <property type="entry name" value="KorB DNA-binding domain-like"/>
    <property type="match status" value="1"/>
</dbReference>
<dbReference type="PANTHER" id="PTHR33375:SF1">
    <property type="entry name" value="CHROMOSOME-PARTITIONING PROTEIN PARB-RELATED"/>
    <property type="match status" value="1"/>
</dbReference>
<dbReference type="Pfam" id="PF02195">
    <property type="entry name" value="ParB_N"/>
    <property type="match status" value="1"/>
</dbReference>
<protein>
    <submittedName>
        <fullName evidence="4">Nucleoid occlusion protein</fullName>
    </submittedName>
</protein>
<proteinExistence type="inferred from homology"/>
<evidence type="ECO:0000256" key="1">
    <source>
        <dbReference type="ARBA" id="ARBA00006295"/>
    </source>
</evidence>
<dbReference type="PANTHER" id="PTHR33375">
    <property type="entry name" value="CHROMOSOME-PARTITIONING PROTEIN PARB-RELATED"/>
    <property type="match status" value="1"/>
</dbReference>
<dbReference type="InterPro" id="IPR003115">
    <property type="entry name" value="ParB_N"/>
</dbReference>
<comment type="similarity">
    <text evidence="1">Belongs to the ParB family.</text>
</comment>
<keyword evidence="2" id="KW-0175">Coiled coil</keyword>
<accession>A0ABP9UJA7</accession>
<name>A0ABP9UJA7_9BACT</name>
<organism evidence="4 5">
    <name type="scientific">Haloferula sargassicola</name>
    <dbReference type="NCBI Taxonomy" id="490096"/>
    <lineage>
        <taxon>Bacteria</taxon>
        <taxon>Pseudomonadati</taxon>
        <taxon>Verrucomicrobiota</taxon>
        <taxon>Verrucomicrobiia</taxon>
        <taxon>Verrucomicrobiales</taxon>
        <taxon>Verrucomicrobiaceae</taxon>
        <taxon>Haloferula</taxon>
    </lineage>
</organism>
<dbReference type="NCBIfam" id="TIGR00180">
    <property type="entry name" value="parB_part"/>
    <property type="match status" value="1"/>
</dbReference>
<dbReference type="SMART" id="SM00470">
    <property type="entry name" value="ParB"/>
    <property type="match status" value="1"/>
</dbReference>
<reference evidence="4 5" key="1">
    <citation type="submission" date="2024-02" db="EMBL/GenBank/DDBJ databases">
        <title>Haloferula sargassicola NBRC 104335.</title>
        <authorList>
            <person name="Ichikawa N."/>
            <person name="Katano-Makiyama Y."/>
            <person name="Hidaka K."/>
        </authorList>
    </citation>
    <scope>NUCLEOTIDE SEQUENCE [LARGE SCALE GENOMIC DNA]</scope>
    <source>
        <strain evidence="4 5">NBRC 104335</strain>
    </source>
</reference>
<dbReference type="SUPFAM" id="SSF110849">
    <property type="entry name" value="ParB/Sulfiredoxin"/>
    <property type="match status" value="1"/>
</dbReference>
<dbReference type="InterPro" id="IPR050336">
    <property type="entry name" value="Chromosome_partition/occlusion"/>
</dbReference>
<evidence type="ECO:0000313" key="4">
    <source>
        <dbReference type="EMBL" id="GAA5481404.1"/>
    </source>
</evidence>
<dbReference type="EMBL" id="BAABRI010000003">
    <property type="protein sequence ID" value="GAA5481404.1"/>
    <property type="molecule type" value="Genomic_DNA"/>
</dbReference>
<dbReference type="Proteomes" id="UP001476282">
    <property type="component" value="Unassembled WGS sequence"/>
</dbReference>
<feature type="coiled-coil region" evidence="2">
    <location>
        <begin position="166"/>
        <end position="193"/>
    </location>
</feature>
<evidence type="ECO:0000313" key="5">
    <source>
        <dbReference type="Proteomes" id="UP001476282"/>
    </source>
</evidence>
<feature type="domain" description="ParB-like N-terminal" evidence="3">
    <location>
        <begin position="11"/>
        <end position="103"/>
    </location>
</feature>
<dbReference type="RefSeq" id="WP_353565556.1">
    <property type="nucleotide sequence ID" value="NZ_BAABRI010000003.1"/>
</dbReference>
<dbReference type="Gene3D" id="1.10.10.2830">
    <property type="match status" value="1"/>
</dbReference>
<evidence type="ECO:0000259" key="3">
    <source>
        <dbReference type="SMART" id="SM00470"/>
    </source>
</evidence>
<sequence>MSEPTEISEIHHIPLAEIEVSGDNVRISKQTVALDELAASIAIHGLLQPVVLVGVLGNPPYQLISGQRRFLAHQKLGRSDIKAVFTGPLSRTEAIIRSLVENLQRVDLNFADTQIAVTELYKELGSEEEVRKRTGLSMRTIRDHLQIEAKASPEIKKKIIDGEISVMDVKRALRAAQDDIAKAEKLVDLIIQNGPPANVKRRLVTYGSSDERLTADEIFKEASKPHIEQKIMLTLDRHMQDSLMTAANSLEMDPSELAGRALEEWLTENGYLVTQ</sequence>